<reference evidence="15" key="1">
    <citation type="journal article" date="2019" name="Int. J. Syst. Evol. Microbiol.">
        <title>The Global Catalogue of Microorganisms (GCM) 10K type strain sequencing project: providing services to taxonomists for standard genome sequencing and annotation.</title>
        <authorList>
            <consortium name="The Broad Institute Genomics Platform"/>
            <consortium name="The Broad Institute Genome Sequencing Center for Infectious Disease"/>
            <person name="Wu L."/>
            <person name="Ma J."/>
        </authorList>
    </citation>
    <scope>NUCLEOTIDE SEQUENCE [LARGE SCALE GENOMIC DNA]</scope>
    <source>
        <strain evidence="15">JCM 17759</strain>
    </source>
</reference>
<evidence type="ECO:0000313" key="15">
    <source>
        <dbReference type="Proteomes" id="UP001500840"/>
    </source>
</evidence>
<sequence length="237" mass="25671">MIKLPTFSLLSIALLATPALAEAPQDKKLNQELAEIAATTVTRFPPEMVTKFRNGVAEVKASGIEKSAKQVGDAAVDGQLTGWDGKSVQLSQLWSEGPVVLMWYRGGWCPYCNAQLRAMQKQLSAIENAGARLVVLTPELPEKAKETAAANNLNMVALHDKDNQLARQYGIVFSLPESIAPIFKDKLSSFNGTKATELPLSATYVIDTDGKITYAYLNADYTKRAEPADVIAAVESL</sequence>
<organism evidence="14 15">
    <name type="scientific">Novipirellula rosea</name>
    <dbReference type="NCBI Taxonomy" id="1031540"/>
    <lineage>
        <taxon>Bacteria</taxon>
        <taxon>Pseudomonadati</taxon>
        <taxon>Planctomycetota</taxon>
        <taxon>Planctomycetia</taxon>
        <taxon>Pirellulales</taxon>
        <taxon>Pirellulaceae</taxon>
        <taxon>Novipirellula</taxon>
    </lineage>
</organism>
<keyword evidence="3" id="KW-0575">Peroxidase</keyword>
<evidence type="ECO:0000256" key="8">
    <source>
        <dbReference type="ARBA" id="ARBA00032824"/>
    </source>
</evidence>
<dbReference type="CDD" id="cd02970">
    <property type="entry name" value="PRX_like2"/>
    <property type="match status" value="1"/>
</dbReference>
<dbReference type="Pfam" id="PF00578">
    <property type="entry name" value="AhpC-TSA"/>
    <property type="match status" value="1"/>
</dbReference>
<evidence type="ECO:0000256" key="3">
    <source>
        <dbReference type="ARBA" id="ARBA00022559"/>
    </source>
</evidence>
<evidence type="ECO:0000259" key="13">
    <source>
        <dbReference type="PROSITE" id="PS51352"/>
    </source>
</evidence>
<evidence type="ECO:0000256" key="9">
    <source>
        <dbReference type="ARBA" id="ARBA00038489"/>
    </source>
</evidence>
<evidence type="ECO:0000256" key="4">
    <source>
        <dbReference type="ARBA" id="ARBA00022862"/>
    </source>
</evidence>
<name>A0ABP8MUT9_9BACT</name>
<dbReference type="SUPFAM" id="SSF52833">
    <property type="entry name" value="Thioredoxin-like"/>
    <property type="match status" value="1"/>
</dbReference>
<dbReference type="PANTHER" id="PTHR42801">
    <property type="entry name" value="THIOREDOXIN-DEPENDENT PEROXIDE REDUCTASE"/>
    <property type="match status" value="1"/>
</dbReference>
<dbReference type="InterPro" id="IPR050924">
    <property type="entry name" value="Peroxiredoxin_BCP/PrxQ"/>
</dbReference>
<dbReference type="PANTHER" id="PTHR42801:SF7">
    <property type="entry name" value="SLL1159 PROTEIN"/>
    <property type="match status" value="1"/>
</dbReference>
<evidence type="ECO:0000256" key="11">
    <source>
        <dbReference type="ARBA" id="ARBA00049091"/>
    </source>
</evidence>
<proteinExistence type="inferred from homology"/>
<dbReference type="InterPro" id="IPR000866">
    <property type="entry name" value="AhpC/TSA"/>
</dbReference>
<keyword evidence="15" id="KW-1185">Reference proteome</keyword>
<feature type="signal peptide" evidence="12">
    <location>
        <begin position="1"/>
        <end position="21"/>
    </location>
</feature>
<comment type="catalytic activity">
    <reaction evidence="11">
        <text>a hydroperoxide + [thioredoxin]-dithiol = an alcohol + [thioredoxin]-disulfide + H2O</text>
        <dbReference type="Rhea" id="RHEA:62620"/>
        <dbReference type="Rhea" id="RHEA-COMP:10698"/>
        <dbReference type="Rhea" id="RHEA-COMP:10700"/>
        <dbReference type="ChEBI" id="CHEBI:15377"/>
        <dbReference type="ChEBI" id="CHEBI:29950"/>
        <dbReference type="ChEBI" id="CHEBI:30879"/>
        <dbReference type="ChEBI" id="CHEBI:35924"/>
        <dbReference type="ChEBI" id="CHEBI:50058"/>
        <dbReference type="EC" id="1.11.1.24"/>
    </reaction>
</comment>
<keyword evidence="7" id="KW-0676">Redox-active center</keyword>
<dbReference type="Proteomes" id="UP001500840">
    <property type="component" value="Unassembled WGS sequence"/>
</dbReference>
<evidence type="ECO:0000256" key="7">
    <source>
        <dbReference type="ARBA" id="ARBA00023284"/>
    </source>
</evidence>
<keyword evidence="4" id="KW-0049">Antioxidant</keyword>
<keyword evidence="12" id="KW-0732">Signal</keyword>
<dbReference type="InterPro" id="IPR036249">
    <property type="entry name" value="Thioredoxin-like_sf"/>
</dbReference>
<evidence type="ECO:0000313" key="14">
    <source>
        <dbReference type="EMBL" id="GAA4455189.1"/>
    </source>
</evidence>
<feature type="chain" id="PRO_5047280882" description="thioredoxin-dependent peroxiredoxin" evidence="12">
    <location>
        <begin position="22"/>
        <end position="237"/>
    </location>
</feature>
<evidence type="ECO:0000256" key="5">
    <source>
        <dbReference type="ARBA" id="ARBA00023002"/>
    </source>
</evidence>
<comment type="similarity">
    <text evidence="9">Belongs to the peroxiredoxin family. BCP/PrxQ subfamily.</text>
</comment>
<dbReference type="Gene3D" id="3.40.30.10">
    <property type="entry name" value="Glutaredoxin"/>
    <property type="match status" value="1"/>
</dbReference>
<evidence type="ECO:0000256" key="6">
    <source>
        <dbReference type="ARBA" id="ARBA00023157"/>
    </source>
</evidence>
<dbReference type="PROSITE" id="PS51352">
    <property type="entry name" value="THIOREDOXIN_2"/>
    <property type="match status" value="1"/>
</dbReference>
<evidence type="ECO:0000256" key="2">
    <source>
        <dbReference type="ARBA" id="ARBA00013017"/>
    </source>
</evidence>
<comment type="function">
    <text evidence="1">Thiol-specific peroxidase that catalyzes the reduction of hydrogen peroxide and organic hydroperoxides to water and alcohols, respectively. Plays a role in cell protection against oxidative stress by detoxifying peroxides and as sensor of hydrogen peroxide-mediated signaling events.</text>
</comment>
<dbReference type="EMBL" id="BAABGA010000035">
    <property type="protein sequence ID" value="GAA4455189.1"/>
    <property type="molecule type" value="Genomic_DNA"/>
</dbReference>
<evidence type="ECO:0000256" key="10">
    <source>
        <dbReference type="ARBA" id="ARBA00042639"/>
    </source>
</evidence>
<dbReference type="EC" id="1.11.1.24" evidence="2"/>
<evidence type="ECO:0000256" key="1">
    <source>
        <dbReference type="ARBA" id="ARBA00003330"/>
    </source>
</evidence>
<feature type="domain" description="Thioredoxin" evidence="13">
    <location>
        <begin position="69"/>
        <end position="237"/>
    </location>
</feature>
<evidence type="ECO:0000256" key="12">
    <source>
        <dbReference type="SAM" id="SignalP"/>
    </source>
</evidence>
<accession>A0ABP8MUT9</accession>
<dbReference type="RefSeq" id="WP_339941862.1">
    <property type="nucleotide sequence ID" value="NZ_BAABGA010000035.1"/>
</dbReference>
<comment type="caution">
    <text evidence="14">The sequence shown here is derived from an EMBL/GenBank/DDBJ whole genome shotgun (WGS) entry which is preliminary data.</text>
</comment>
<protein>
    <recommendedName>
        <fullName evidence="2">thioredoxin-dependent peroxiredoxin</fullName>
        <ecNumber evidence="2">1.11.1.24</ecNumber>
    </recommendedName>
    <alternativeName>
        <fullName evidence="8">Thioredoxin peroxidase</fullName>
    </alternativeName>
    <alternativeName>
        <fullName evidence="10">Thioredoxin-dependent peroxiredoxin Bcp</fullName>
    </alternativeName>
</protein>
<gene>
    <name evidence="14" type="ORF">GCM10023156_28790</name>
</gene>
<keyword evidence="6" id="KW-1015">Disulfide bond</keyword>
<keyword evidence="5" id="KW-0560">Oxidoreductase</keyword>
<dbReference type="InterPro" id="IPR013766">
    <property type="entry name" value="Thioredoxin_domain"/>
</dbReference>